<dbReference type="AlphaFoldDB" id="A0A0B6ZG70"/>
<keyword evidence="1" id="KW-0812">Transmembrane</keyword>
<evidence type="ECO:0000313" key="2">
    <source>
        <dbReference type="EMBL" id="CEK66846.1"/>
    </source>
</evidence>
<sequence length="108" mass="12316">MRIMHLSKGSNNIAQISTLNEKNQNGREYTEVTNAIPVGYEAVLLELGNPGKFHFIQICLNLLSVYIVTSTVLIYVFIGFEPPHLCKKVENETIFLYQNYLLNSSTYE</sequence>
<feature type="transmembrane region" description="Helical" evidence="1">
    <location>
        <begin position="55"/>
        <end position="78"/>
    </location>
</feature>
<gene>
    <name evidence="2" type="primary">ORF60394</name>
</gene>
<name>A0A0B6ZG70_9EUPU</name>
<protein>
    <submittedName>
        <fullName evidence="2">Uncharacterized protein</fullName>
    </submittedName>
</protein>
<accession>A0A0B6ZG70</accession>
<evidence type="ECO:0000256" key="1">
    <source>
        <dbReference type="SAM" id="Phobius"/>
    </source>
</evidence>
<organism evidence="2">
    <name type="scientific">Arion vulgaris</name>
    <dbReference type="NCBI Taxonomy" id="1028688"/>
    <lineage>
        <taxon>Eukaryota</taxon>
        <taxon>Metazoa</taxon>
        <taxon>Spiralia</taxon>
        <taxon>Lophotrochozoa</taxon>
        <taxon>Mollusca</taxon>
        <taxon>Gastropoda</taxon>
        <taxon>Heterobranchia</taxon>
        <taxon>Euthyneura</taxon>
        <taxon>Panpulmonata</taxon>
        <taxon>Eupulmonata</taxon>
        <taxon>Stylommatophora</taxon>
        <taxon>Helicina</taxon>
        <taxon>Arionoidea</taxon>
        <taxon>Arionidae</taxon>
        <taxon>Arion</taxon>
    </lineage>
</organism>
<dbReference type="EMBL" id="HACG01019981">
    <property type="protein sequence ID" value="CEK66846.1"/>
    <property type="molecule type" value="Transcribed_RNA"/>
</dbReference>
<keyword evidence="1" id="KW-0472">Membrane</keyword>
<keyword evidence="1" id="KW-1133">Transmembrane helix</keyword>
<proteinExistence type="predicted"/>
<feature type="non-terminal residue" evidence="2">
    <location>
        <position position="108"/>
    </location>
</feature>
<reference evidence="2" key="1">
    <citation type="submission" date="2014-12" db="EMBL/GenBank/DDBJ databases">
        <title>Insight into the proteome of Arion vulgaris.</title>
        <authorList>
            <person name="Aradska J."/>
            <person name="Bulat T."/>
            <person name="Smidak R."/>
            <person name="Sarate P."/>
            <person name="Gangsoo J."/>
            <person name="Sialana F."/>
            <person name="Bilban M."/>
            <person name="Lubec G."/>
        </authorList>
    </citation>
    <scope>NUCLEOTIDE SEQUENCE</scope>
    <source>
        <tissue evidence="2">Skin</tissue>
    </source>
</reference>